<feature type="domain" description="Penicillin-binding protein transpeptidase" evidence="5">
    <location>
        <begin position="284"/>
        <end position="602"/>
    </location>
</feature>
<sequence>MTSNIDFNTYKISELKKKSKKFSILIFLLTIPLFIVAFSIFNTIKDNRKIPRIAQTKNELAVRGNIISQDGFNLVSSKKLYKAVIDTRYLDFKKEELFLSLFSIYSGLDYSELKKKLLDSKKRPGNLVLSYSIDSKAAKNLEELDLKLNSLKVFVPIKGDNSSIIRRLEISESGEKRDFRYKDTLSPILGYVQKEEDEQGKTRSLGIKGLENFYNENLNDLNNGILQGYRDISGYLYFDKNSTTTHAIDGYSLKLNIPLKLQKNNEATLDKHKIRTQSDEILLAIVENRSGKILSMASSNRFIPDNIKPNEIPILNVNAVEYQFEPGSVIKPLSISLALDKNRVKKNESFPSSNIPNRKRQYVIGNYTIRDSHRFDDIVSLEDTIIYSSNIATIQIAQRIPAYEFYEGMKSFGFTQKTGIDLSYEKTGAMPPLIRFAAGEKENRDNIFKATVSYGQGMTATFMQLVKAFTIFSNDGFMLTPYIVDELIKANRVIKEPFKKEPVQVLSKDTTNFMRKLLIRTVEEGTGRGAKIDGLEIGGKTGTAQIAGGGTYIKKYISSFIGFVNDDKGNSYTIGVTVINPTTDSSSYYASQAAVPIFKETIQNLVKLNYLSPKKDIISKN</sequence>
<keyword evidence="2" id="KW-0121">Carboxypeptidase</keyword>
<dbReference type="GO" id="GO:0008658">
    <property type="term" value="F:penicillin binding"/>
    <property type="evidence" value="ECO:0007669"/>
    <property type="project" value="InterPro"/>
</dbReference>
<dbReference type="Gene3D" id="3.30.450.330">
    <property type="match status" value="1"/>
</dbReference>
<protein>
    <submittedName>
        <fullName evidence="7">Penicillin-binding protein 2</fullName>
    </submittedName>
</protein>
<proteinExistence type="predicted"/>
<dbReference type="SUPFAM" id="SSF56519">
    <property type="entry name" value="Penicillin binding protein dimerisation domain"/>
    <property type="match status" value="1"/>
</dbReference>
<dbReference type="GO" id="GO:0004180">
    <property type="term" value="F:carboxypeptidase activity"/>
    <property type="evidence" value="ECO:0007669"/>
    <property type="project" value="UniProtKB-KW"/>
</dbReference>
<dbReference type="InterPro" id="IPR012338">
    <property type="entry name" value="Beta-lactam/transpept-like"/>
</dbReference>
<dbReference type="AlphaFoldDB" id="A0A2U2BZZ0"/>
<dbReference type="Gene3D" id="3.40.710.10">
    <property type="entry name" value="DD-peptidase/beta-lactamase superfamily"/>
    <property type="match status" value="1"/>
</dbReference>
<dbReference type="GO" id="GO:0005886">
    <property type="term" value="C:plasma membrane"/>
    <property type="evidence" value="ECO:0007669"/>
    <property type="project" value="TreeGrafter"/>
</dbReference>
<dbReference type="SUPFAM" id="SSF56601">
    <property type="entry name" value="beta-lactamase/transpeptidase-like"/>
    <property type="match status" value="1"/>
</dbReference>
<feature type="domain" description="Penicillin-binding protein dimerisation" evidence="6">
    <location>
        <begin position="61"/>
        <end position="219"/>
    </location>
</feature>
<dbReference type="Proteomes" id="UP000245014">
    <property type="component" value="Unassembled WGS sequence"/>
</dbReference>
<dbReference type="RefSeq" id="WP_109066523.1">
    <property type="nucleotide sequence ID" value="NZ_QEYG01000069.1"/>
</dbReference>
<dbReference type="PANTHER" id="PTHR30627">
    <property type="entry name" value="PEPTIDOGLYCAN D,D-TRANSPEPTIDASE"/>
    <property type="match status" value="1"/>
</dbReference>
<accession>A0A2U2BZZ0</accession>
<reference evidence="7 8" key="1">
    <citation type="submission" date="2018-05" db="EMBL/GenBank/DDBJ databases">
        <title>Antimicrobial susceptibility testing and genomic analysis of Arcobacter skirrowii strains and one Arcobacter butzleri isolated from German poultry farms.</title>
        <authorList>
            <person name="Haenel I."/>
            <person name="Hotzel H."/>
            <person name="Tomaso H."/>
            <person name="Busch A."/>
        </authorList>
    </citation>
    <scope>NUCLEOTIDE SEQUENCE [LARGE SCALE GENOMIC DNA]</scope>
    <source>
        <strain evidence="8">v</strain>
    </source>
</reference>
<dbReference type="InterPro" id="IPR001460">
    <property type="entry name" value="PCN-bd_Tpept"/>
</dbReference>
<dbReference type="InterPro" id="IPR050515">
    <property type="entry name" value="Beta-lactam/transpept"/>
</dbReference>
<keyword evidence="3 4" id="KW-0472">Membrane</keyword>
<evidence type="ECO:0000313" key="8">
    <source>
        <dbReference type="Proteomes" id="UP000245014"/>
    </source>
</evidence>
<dbReference type="Pfam" id="PF00905">
    <property type="entry name" value="Transpeptidase"/>
    <property type="match status" value="1"/>
</dbReference>
<comment type="subcellular location">
    <subcellularLocation>
        <location evidence="1">Membrane</location>
    </subcellularLocation>
</comment>
<keyword evidence="2" id="KW-0378">Hydrolase</keyword>
<dbReference type="InterPro" id="IPR036138">
    <property type="entry name" value="PBP_dimer_sf"/>
</dbReference>
<evidence type="ECO:0000259" key="5">
    <source>
        <dbReference type="Pfam" id="PF00905"/>
    </source>
</evidence>
<keyword evidence="4" id="KW-0812">Transmembrane</keyword>
<keyword evidence="4" id="KW-1133">Transmembrane helix</keyword>
<dbReference type="STRING" id="28200.GCA_001572935_01250"/>
<evidence type="ECO:0000313" key="7">
    <source>
        <dbReference type="EMBL" id="PWE20990.1"/>
    </source>
</evidence>
<dbReference type="Gene3D" id="3.90.1310.10">
    <property type="entry name" value="Penicillin-binding protein 2a (Domain 2)"/>
    <property type="match status" value="1"/>
</dbReference>
<organism evidence="7 8">
    <name type="scientific">Aliarcobacter skirrowii</name>
    <dbReference type="NCBI Taxonomy" id="28200"/>
    <lineage>
        <taxon>Bacteria</taxon>
        <taxon>Pseudomonadati</taxon>
        <taxon>Campylobacterota</taxon>
        <taxon>Epsilonproteobacteria</taxon>
        <taxon>Campylobacterales</taxon>
        <taxon>Arcobacteraceae</taxon>
        <taxon>Aliarcobacter</taxon>
    </lineage>
</organism>
<evidence type="ECO:0000259" key="6">
    <source>
        <dbReference type="Pfam" id="PF03717"/>
    </source>
</evidence>
<evidence type="ECO:0000256" key="2">
    <source>
        <dbReference type="ARBA" id="ARBA00022645"/>
    </source>
</evidence>
<evidence type="ECO:0000256" key="1">
    <source>
        <dbReference type="ARBA" id="ARBA00004370"/>
    </source>
</evidence>
<dbReference type="GO" id="GO:0071555">
    <property type="term" value="P:cell wall organization"/>
    <property type="evidence" value="ECO:0007669"/>
    <property type="project" value="TreeGrafter"/>
</dbReference>
<keyword evidence="2" id="KW-0645">Protease</keyword>
<dbReference type="Pfam" id="PF03717">
    <property type="entry name" value="PBP_dimer"/>
    <property type="match status" value="1"/>
</dbReference>
<dbReference type="EMBL" id="QEYI01000005">
    <property type="protein sequence ID" value="PWE20990.1"/>
    <property type="molecule type" value="Genomic_DNA"/>
</dbReference>
<name>A0A2U2BZZ0_9BACT</name>
<comment type="caution">
    <text evidence="7">The sequence shown here is derived from an EMBL/GenBank/DDBJ whole genome shotgun (WGS) entry which is preliminary data.</text>
</comment>
<evidence type="ECO:0000256" key="4">
    <source>
        <dbReference type="SAM" id="Phobius"/>
    </source>
</evidence>
<gene>
    <name evidence="7" type="ORF">DF188_07360</name>
</gene>
<evidence type="ECO:0000256" key="3">
    <source>
        <dbReference type="ARBA" id="ARBA00023136"/>
    </source>
</evidence>
<feature type="transmembrane region" description="Helical" evidence="4">
    <location>
        <begin position="21"/>
        <end position="41"/>
    </location>
</feature>
<dbReference type="PANTHER" id="PTHR30627:SF1">
    <property type="entry name" value="PEPTIDOGLYCAN D,D-TRANSPEPTIDASE FTSI"/>
    <property type="match status" value="1"/>
</dbReference>
<dbReference type="InterPro" id="IPR005311">
    <property type="entry name" value="PBP_dimer"/>
</dbReference>